<evidence type="ECO:0000256" key="2">
    <source>
        <dbReference type="ARBA" id="ARBA00006156"/>
    </source>
</evidence>
<keyword evidence="6 9" id="KW-1133">Transmembrane helix</keyword>
<evidence type="ECO:0000256" key="4">
    <source>
        <dbReference type="ARBA" id="ARBA00022475"/>
    </source>
</evidence>
<dbReference type="PANTHER" id="PTHR34040:SF2">
    <property type="entry name" value="FLAGELLAR BIOSYNTHETIC PROTEIN FLIQ"/>
    <property type="match status" value="1"/>
</dbReference>
<dbReference type="InterPro" id="IPR006305">
    <property type="entry name" value="FliQ"/>
</dbReference>
<dbReference type="EMBL" id="BBIO01000008">
    <property type="protein sequence ID" value="GAK45266.1"/>
    <property type="molecule type" value="Genomic_DNA"/>
</dbReference>
<dbReference type="NCBIfam" id="TIGR01402">
    <property type="entry name" value="fliQ"/>
    <property type="match status" value="1"/>
</dbReference>
<dbReference type="PIRSF" id="PIRSF004669">
    <property type="entry name" value="FliQ"/>
    <property type="match status" value="1"/>
</dbReference>
<evidence type="ECO:0000256" key="9">
    <source>
        <dbReference type="RuleBase" id="RU364090"/>
    </source>
</evidence>
<keyword evidence="4 9" id="KW-1003">Cell membrane</keyword>
<dbReference type="eggNOG" id="COG1987">
    <property type="taxonomic scope" value="Bacteria"/>
</dbReference>
<gene>
    <name evidence="9" type="primary">fliQ</name>
    <name evidence="10" type="ORF">M2A_1765</name>
</gene>
<dbReference type="PANTHER" id="PTHR34040">
    <property type="entry name" value="FLAGELLAR BIOSYNTHETIC PROTEIN FLIQ"/>
    <property type="match status" value="1"/>
</dbReference>
<dbReference type="GO" id="GO:0009425">
    <property type="term" value="C:bacterial-type flagellum basal body"/>
    <property type="evidence" value="ECO:0007669"/>
    <property type="project" value="UniProtKB-SubCell"/>
</dbReference>
<protein>
    <recommendedName>
        <fullName evidence="3 9">Flagellar biosynthetic protein FliQ</fullName>
    </recommendedName>
</protein>
<dbReference type="Pfam" id="PF01313">
    <property type="entry name" value="Bac_export_3"/>
    <property type="match status" value="1"/>
</dbReference>
<dbReference type="AlphaFoldDB" id="A0A081BB48"/>
<dbReference type="PRINTS" id="PR00952">
    <property type="entry name" value="TYPE3IMQPROT"/>
</dbReference>
<feature type="transmembrane region" description="Helical" evidence="9">
    <location>
        <begin position="15"/>
        <end position="39"/>
    </location>
</feature>
<name>A0A081BB48_9HYPH</name>
<keyword evidence="8 9" id="KW-0975">Bacterial flagellum</keyword>
<dbReference type="GO" id="GO:0009306">
    <property type="term" value="P:protein secretion"/>
    <property type="evidence" value="ECO:0007669"/>
    <property type="project" value="InterPro"/>
</dbReference>
<evidence type="ECO:0000256" key="8">
    <source>
        <dbReference type="ARBA" id="ARBA00023143"/>
    </source>
</evidence>
<dbReference type="GO" id="GO:0044780">
    <property type="term" value="P:bacterial-type flagellum assembly"/>
    <property type="evidence" value="ECO:0007669"/>
    <property type="project" value="InterPro"/>
</dbReference>
<dbReference type="InterPro" id="IPR002191">
    <property type="entry name" value="Bac_export_3"/>
</dbReference>
<reference evidence="10 11" key="1">
    <citation type="submission" date="2014-07" db="EMBL/GenBank/DDBJ databases">
        <title>Tepidicaulis marinum gen. nov., sp. nov., a novel marine bacterium denitrifying nitrate to nitrous oxide strictly under microaerobic conditions.</title>
        <authorList>
            <person name="Takeuchi M."/>
            <person name="Yamagishi T."/>
            <person name="Kamagata Y."/>
            <person name="Oshima K."/>
            <person name="Hattori M."/>
            <person name="Katayama T."/>
            <person name="Hanada S."/>
            <person name="Tamaki H."/>
            <person name="Marumo K."/>
            <person name="Maeda H."/>
            <person name="Nedachi M."/>
            <person name="Iwasaki W."/>
            <person name="Suwa Y."/>
            <person name="Sakata S."/>
        </authorList>
    </citation>
    <scope>NUCLEOTIDE SEQUENCE [LARGE SCALE GENOMIC DNA]</scope>
    <source>
        <strain evidence="10 11">MA2</strain>
    </source>
</reference>
<keyword evidence="5 9" id="KW-0812">Transmembrane</keyword>
<comment type="subcellular location">
    <subcellularLocation>
        <location evidence="1 9">Cell membrane</location>
        <topology evidence="1">Multi-pass membrane protein</topology>
    </subcellularLocation>
    <subcellularLocation>
        <location evidence="9">Bacterial flagellum basal body</location>
    </subcellularLocation>
</comment>
<dbReference type="NCBIfam" id="NF004671">
    <property type="entry name" value="PRK06010.1"/>
    <property type="match status" value="1"/>
</dbReference>
<evidence type="ECO:0000313" key="10">
    <source>
        <dbReference type="EMBL" id="GAK45266.1"/>
    </source>
</evidence>
<evidence type="ECO:0000256" key="7">
    <source>
        <dbReference type="ARBA" id="ARBA00023136"/>
    </source>
</evidence>
<organism evidence="10 11">
    <name type="scientific">Tepidicaulis marinus</name>
    <dbReference type="NCBI Taxonomy" id="1333998"/>
    <lineage>
        <taxon>Bacteria</taxon>
        <taxon>Pseudomonadati</taxon>
        <taxon>Pseudomonadota</taxon>
        <taxon>Alphaproteobacteria</taxon>
        <taxon>Hyphomicrobiales</taxon>
        <taxon>Parvibaculaceae</taxon>
        <taxon>Tepidicaulis</taxon>
    </lineage>
</organism>
<comment type="function">
    <text evidence="9">Role in flagellar biosynthesis.</text>
</comment>
<feature type="transmembrane region" description="Helical" evidence="9">
    <location>
        <begin position="51"/>
        <end position="70"/>
    </location>
</feature>
<keyword evidence="10" id="KW-0969">Cilium</keyword>
<proteinExistence type="inferred from homology"/>
<comment type="similarity">
    <text evidence="2 9">Belongs to the FliQ/MopD/SpaQ family.</text>
</comment>
<evidence type="ECO:0000256" key="3">
    <source>
        <dbReference type="ARBA" id="ARBA00021718"/>
    </source>
</evidence>
<keyword evidence="11" id="KW-1185">Reference proteome</keyword>
<dbReference type="GO" id="GO:0005886">
    <property type="term" value="C:plasma membrane"/>
    <property type="evidence" value="ECO:0007669"/>
    <property type="project" value="UniProtKB-SubCell"/>
</dbReference>
<evidence type="ECO:0000256" key="5">
    <source>
        <dbReference type="ARBA" id="ARBA00022692"/>
    </source>
</evidence>
<evidence type="ECO:0000313" key="11">
    <source>
        <dbReference type="Proteomes" id="UP000028702"/>
    </source>
</evidence>
<keyword evidence="7 9" id="KW-0472">Membrane</keyword>
<sequence length="88" mass="9517">MNEADAIDLIRDAVWTAFLVTSPMLVVGMLVGIVIALLQALTQVQEMTLTFVPKIGAILAVGVISAPFIYQGLSRFAFDLFERVATGF</sequence>
<keyword evidence="10" id="KW-0966">Cell projection</keyword>
<dbReference type="STRING" id="1333998.M2A_1765"/>
<dbReference type="Proteomes" id="UP000028702">
    <property type="component" value="Unassembled WGS sequence"/>
</dbReference>
<keyword evidence="10" id="KW-0282">Flagellum</keyword>
<comment type="caution">
    <text evidence="10">The sequence shown here is derived from an EMBL/GenBank/DDBJ whole genome shotgun (WGS) entry which is preliminary data.</text>
</comment>
<evidence type="ECO:0000256" key="6">
    <source>
        <dbReference type="ARBA" id="ARBA00022989"/>
    </source>
</evidence>
<accession>A0A081BB48</accession>
<evidence type="ECO:0000256" key="1">
    <source>
        <dbReference type="ARBA" id="ARBA00004651"/>
    </source>
</evidence>
<dbReference type="RefSeq" id="WP_045446005.1">
    <property type="nucleotide sequence ID" value="NZ_BBIO01000008.1"/>
</dbReference>